<dbReference type="EMBL" id="OR575930">
    <property type="protein sequence ID" value="WOZ57578.1"/>
    <property type="molecule type" value="Genomic_DNA"/>
</dbReference>
<evidence type="ECO:0000313" key="2">
    <source>
        <dbReference type="Proteomes" id="UP001305174"/>
    </source>
</evidence>
<dbReference type="Proteomes" id="UP001305174">
    <property type="component" value="Segment"/>
</dbReference>
<sequence length="104" mass="11614">MNKLPTTQVHLANLIYSCIDLSEHAQGATLKSIILGETGKGFMTVESVESWLRGLPSACTIPFYDNEILEILESCGNGSWSVDSYWRWCASRVMQFAKHPQAYA</sequence>
<protein>
    <submittedName>
        <fullName evidence="1">Uncharacterized protein</fullName>
    </submittedName>
</protein>
<name>A0AAX4G6W0_9CAUD</name>
<proteinExistence type="predicted"/>
<reference evidence="2" key="1">
    <citation type="submission" date="2024-05" db="EMBL/GenBank/DDBJ databases">
        <authorList>
            <person name="Tikunov A.Y."/>
            <person name="Morozova V.V."/>
            <person name="Kozlova Y.N."/>
            <person name="Tikunova N.V."/>
            <person name="Babkin I.V."/>
        </authorList>
    </citation>
    <scope>NUCLEOTIDE SEQUENCE [LARGE SCALE GENOMIC DNA]</scope>
</reference>
<evidence type="ECO:0000313" key="1">
    <source>
        <dbReference type="EMBL" id="WOZ57578.1"/>
    </source>
</evidence>
<accession>A0AAX4G6W0</accession>
<organism evidence="1 2">
    <name type="scientific">Pseudomonas phage vB_PseuGesM_254</name>
    <dbReference type="NCBI Taxonomy" id="3092638"/>
    <lineage>
        <taxon>Viruses</taxon>
        <taxon>Duplodnaviria</taxon>
        <taxon>Heunggongvirae</taxon>
        <taxon>Uroviricota</taxon>
        <taxon>Caudoviricetes</taxon>
        <taxon>Vandenendeviridae</taxon>
        <taxon>Chemalvirus</taxon>
        <taxon>Chemalvirus PseuGes254</taxon>
    </lineage>
</organism>
<keyword evidence="2" id="KW-1185">Reference proteome</keyword>
<dbReference type="PROSITE" id="PS51257">
    <property type="entry name" value="PROKAR_LIPOPROTEIN"/>
    <property type="match status" value="1"/>
</dbReference>